<accession>A0ABY2E0B6</accession>
<organism evidence="1 2">
    <name type="scientific">Occultella glacieicola</name>
    <dbReference type="NCBI Taxonomy" id="2518684"/>
    <lineage>
        <taxon>Bacteria</taxon>
        <taxon>Bacillati</taxon>
        <taxon>Actinomycetota</taxon>
        <taxon>Actinomycetes</taxon>
        <taxon>Micrococcales</taxon>
        <taxon>Ruaniaceae</taxon>
        <taxon>Occultella</taxon>
    </lineage>
</organism>
<sequence>MVTPEEARQLLVEYFAKNPPAVSGDLYVAPEWFEDEDDFLTVWGSRQFFLEGKAEYGSWNNEVLFMDKRTGEVRRDMHNANFRKIRAMTPIDVGEG</sequence>
<dbReference type="EMBL" id="SMNA01000008">
    <property type="protein sequence ID" value="TDE90864.1"/>
    <property type="molecule type" value="Genomic_DNA"/>
</dbReference>
<dbReference type="RefSeq" id="WP_133108929.1">
    <property type="nucleotide sequence ID" value="NZ_SMNA01000008.1"/>
</dbReference>
<reference evidence="1 2" key="1">
    <citation type="submission" date="2019-03" db="EMBL/GenBank/DDBJ databases">
        <title>Genomic features of bacteria from cold environments.</title>
        <authorList>
            <person name="Shen L."/>
        </authorList>
    </citation>
    <scope>NUCLEOTIDE SEQUENCE [LARGE SCALE GENOMIC DNA]</scope>
    <source>
        <strain evidence="2">T3246-1</strain>
    </source>
</reference>
<comment type="caution">
    <text evidence="1">The sequence shown here is derived from an EMBL/GenBank/DDBJ whole genome shotgun (WGS) entry which is preliminary data.</text>
</comment>
<dbReference type="Proteomes" id="UP000504882">
    <property type="component" value="Unassembled WGS sequence"/>
</dbReference>
<protein>
    <recommendedName>
        <fullName evidence="3">SnoaL-like domain-containing protein</fullName>
    </recommendedName>
</protein>
<evidence type="ECO:0000313" key="2">
    <source>
        <dbReference type="Proteomes" id="UP000504882"/>
    </source>
</evidence>
<gene>
    <name evidence="1" type="ORF">EXU48_17325</name>
</gene>
<proteinExistence type="predicted"/>
<evidence type="ECO:0008006" key="3">
    <source>
        <dbReference type="Google" id="ProtNLM"/>
    </source>
</evidence>
<evidence type="ECO:0000313" key="1">
    <source>
        <dbReference type="EMBL" id="TDE90864.1"/>
    </source>
</evidence>
<keyword evidence="2" id="KW-1185">Reference proteome</keyword>
<name>A0ABY2E0B6_9MICO</name>